<evidence type="ECO:0000256" key="6">
    <source>
        <dbReference type="SAM" id="Phobius"/>
    </source>
</evidence>
<name>A0A4S5EQY3_9ACTN</name>
<keyword evidence="2" id="KW-1003">Cell membrane</keyword>
<feature type="transmembrane region" description="Helical" evidence="6">
    <location>
        <begin position="48"/>
        <end position="71"/>
    </location>
</feature>
<comment type="subcellular location">
    <subcellularLocation>
        <location evidence="1">Cell membrane</location>
        <topology evidence="1">Multi-pass membrane protein</topology>
    </subcellularLocation>
</comment>
<dbReference type="AlphaFoldDB" id="A0A4S5EQY3"/>
<keyword evidence="4 6" id="KW-1133">Transmembrane helix</keyword>
<evidence type="ECO:0000256" key="4">
    <source>
        <dbReference type="ARBA" id="ARBA00022989"/>
    </source>
</evidence>
<proteinExistence type="predicted"/>
<dbReference type="InterPro" id="IPR019108">
    <property type="entry name" value="Caa3_assmbl_CtaG-rel"/>
</dbReference>
<dbReference type="EMBL" id="SSXH01000220">
    <property type="protein sequence ID" value="THJ74553.1"/>
    <property type="molecule type" value="Genomic_DNA"/>
</dbReference>
<accession>A0A4S5EQY3</accession>
<comment type="caution">
    <text evidence="7">The sequence shown here is derived from an EMBL/GenBank/DDBJ whole genome shotgun (WGS) entry which is preliminary data.</text>
</comment>
<feature type="transmembrane region" description="Helical" evidence="6">
    <location>
        <begin position="156"/>
        <end position="180"/>
    </location>
</feature>
<dbReference type="Proteomes" id="UP000305282">
    <property type="component" value="Unassembled WGS sequence"/>
</dbReference>
<evidence type="ECO:0000256" key="5">
    <source>
        <dbReference type="ARBA" id="ARBA00023136"/>
    </source>
</evidence>
<feature type="transmembrane region" description="Helical" evidence="6">
    <location>
        <begin position="192"/>
        <end position="211"/>
    </location>
</feature>
<evidence type="ECO:0000313" key="8">
    <source>
        <dbReference type="Proteomes" id="UP000305282"/>
    </source>
</evidence>
<evidence type="ECO:0000313" key="7">
    <source>
        <dbReference type="EMBL" id="THJ74553.1"/>
    </source>
</evidence>
<gene>
    <name evidence="7" type="ORF">E7Y31_10750</name>
</gene>
<dbReference type="OrthoDB" id="4528950at2"/>
<dbReference type="GO" id="GO:0005886">
    <property type="term" value="C:plasma membrane"/>
    <property type="evidence" value="ECO:0007669"/>
    <property type="project" value="UniProtKB-SubCell"/>
</dbReference>
<protein>
    <submittedName>
        <fullName evidence="7">Cytochrome c oxidase assembly protein</fullName>
    </submittedName>
</protein>
<dbReference type="Pfam" id="PF09678">
    <property type="entry name" value="Caa3_CtaG"/>
    <property type="match status" value="1"/>
</dbReference>
<organism evidence="7 8">
    <name type="scientific">Candidatus Frankia alpina</name>
    <dbReference type="NCBI Taxonomy" id="2699483"/>
    <lineage>
        <taxon>Bacteria</taxon>
        <taxon>Bacillati</taxon>
        <taxon>Actinomycetota</taxon>
        <taxon>Actinomycetes</taxon>
        <taxon>Frankiales</taxon>
        <taxon>Frankiaceae</taxon>
        <taxon>Frankia</taxon>
    </lineage>
</organism>
<sequence length="334" mass="35543">MGSGFMGSGFVFASPQVPTLPQGPTLPGPPSGVAALSSPSHPWATFHLDPVACGLIGIAAAGYAYGLLRLAGQGESWPVRRSVVFFGSGLLSLLLFTMAWPGAYAHALFSAYIVQVLGLFMITPVLLACGRPVELVRSVASDRSRRIGGRLTRVRLLRGAVSPIFGALLVPVITSVVVFTGISGASLRSEPLYHALQVALLALGFLVAVPLIEGSAQVTGIAAAAALFISFLELLLDSLPGGVLTFRTHLLVPVQYLVLHRSWGPSPLTDQHTAGAILWGVGEVADLPFIAVLMVRWMRVDEREAREADRLLDEAEGGATLMRPWWETDPRPPR</sequence>
<reference evidence="7 8" key="1">
    <citation type="submission" date="2019-04" db="EMBL/GenBank/DDBJ databases">
        <title>Draft genome sequences for three unisolated Alnus-infective Frankia Sp+ strains, AgTrS, AiOr and AvVan, the first sequenced Frankia strains able to sporulate in-planta.</title>
        <authorList>
            <person name="Bethencourt L."/>
            <person name="Vautrin F."/>
            <person name="Taib N."/>
            <person name="Dubost A."/>
            <person name="Castro-Garcia L."/>
            <person name="Imbaud O."/>
            <person name="Abrouk D."/>
            <person name="Fournier P."/>
            <person name="Briolay J."/>
            <person name="Nguyen A."/>
            <person name="Normand P."/>
            <person name="Fernandez M.P."/>
            <person name="Brochier-Armanet C."/>
            <person name="Herrera-Belaroussi A."/>
        </authorList>
    </citation>
    <scope>NUCLEOTIDE SEQUENCE [LARGE SCALE GENOMIC DNA]</scope>
    <source>
        <strain evidence="7 8">AvVan</strain>
    </source>
</reference>
<keyword evidence="5 6" id="KW-0472">Membrane</keyword>
<evidence type="ECO:0000256" key="2">
    <source>
        <dbReference type="ARBA" id="ARBA00022475"/>
    </source>
</evidence>
<keyword evidence="8" id="KW-1185">Reference proteome</keyword>
<feature type="transmembrane region" description="Helical" evidence="6">
    <location>
        <begin position="83"/>
        <end position="103"/>
    </location>
</feature>
<evidence type="ECO:0000256" key="1">
    <source>
        <dbReference type="ARBA" id="ARBA00004651"/>
    </source>
</evidence>
<feature type="transmembrane region" description="Helical" evidence="6">
    <location>
        <begin position="109"/>
        <end position="129"/>
    </location>
</feature>
<feature type="transmembrane region" description="Helical" evidence="6">
    <location>
        <begin position="276"/>
        <end position="297"/>
    </location>
</feature>
<keyword evidence="3 6" id="KW-0812">Transmembrane</keyword>
<feature type="transmembrane region" description="Helical" evidence="6">
    <location>
        <begin position="218"/>
        <end position="236"/>
    </location>
</feature>
<evidence type="ECO:0000256" key="3">
    <source>
        <dbReference type="ARBA" id="ARBA00022692"/>
    </source>
</evidence>